<feature type="transmembrane region" description="Helical" evidence="7">
    <location>
        <begin position="463"/>
        <end position="481"/>
    </location>
</feature>
<comment type="caution">
    <text evidence="9">The sequence shown here is derived from an EMBL/GenBank/DDBJ whole genome shotgun (WGS) entry which is preliminary data.</text>
</comment>
<dbReference type="InterPro" id="IPR020846">
    <property type="entry name" value="MFS_dom"/>
</dbReference>
<comment type="subcellular location">
    <subcellularLocation>
        <location evidence="1">Membrane</location>
        <topology evidence="1">Multi-pass membrane protein</topology>
    </subcellularLocation>
</comment>
<dbReference type="EMBL" id="JAQHRD010000003">
    <property type="protein sequence ID" value="KAJ6442482.1"/>
    <property type="molecule type" value="Genomic_DNA"/>
</dbReference>
<dbReference type="PANTHER" id="PTHR23501">
    <property type="entry name" value="MAJOR FACILITATOR SUPERFAMILY"/>
    <property type="match status" value="1"/>
</dbReference>
<organism evidence="9 10">
    <name type="scientific">Purpureocillium lavendulum</name>
    <dbReference type="NCBI Taxonomy" id="1247861"/>
    <lineage>
        <taxon>Eukaryota</taxon>
        <taxon>Fungi</taxon>
        <taxon>Dikarya</taxon>
        <taxon>Ascomycota</taxon>
        <taxon>Pezizomycotina</taxon>
        <taxon>Sordariomycetes</taxon>
        <taxon>Hypocreomycetidae</taxon>
        <taxon>Hypocreales</taxon>
        <taxon>Ophiocordycipitaceae</taxon>
        <taxon>Purpureocillium</taxon>
    </lineage>
</organism>
<feature type="transmembrane region" description="Helical" evidence="7">
    <location>
        <begin position="382"/>
        <end position="408"/>
    </location>
</feature>
<evidence type="ECO:0000256" key="1">
    <source>
        <dbReference type="ARBA" id="ARBA00004141"/>
    </source>
</evidence>
<feature type="transmembrane region" description="Helical" evidence="7">
    <location>
        <begin position="150"/>
        <end position="170"/>
    </location>
</feature>
<dbReference type="Pfam" id="PF07690">
    <property type="entry name" value="MFS_1"/>
    <property type="match status" value="2"/>
</dbReference>
<dbReference type="AlphaFoldDB" id="A0AB34FT82"/>
<feature type="transmembrane region" description="Helical" evidence="7">
    <location>
        <begin position="323"/>
        <end position="342"/>
    </location>
</feature>
<feature type="domain" description="Major facilitator superfamily (MFS) profile" evidence="8">
    <location>
        <begin position="1"/>
        <end position="486"/>
    </location>
</feature>
<keyword evidence="6" id="KW-0325">Glycoprotein</keyword>
<dbReference type="PROSITE" id="PS50850">
    <property type="entry name" value="MFS"/>
    <property type="match status" value="1"/>
</dbReference>
<dbReference type="GO" id="GO:0005886">
    <property type="term" value="C:plasma membrane"/>
    <property type="evidence" value="ECO:0007669"/>
    <property type="project" value="TreeGrafter"/>
</dbReference>
<feature type="transmembrane region" description="Helical" evidence="7">
    <location>
        <begin position="62"/>
        <end position="81"/>
    </location>
</feature>
<feature type="transmembrane region" description="Helical" evidence="7">
    <location>
        <begin position="120"/>
        <end position="138"/>
    </location>
</feature>
<feature type="transmembrane region" description="Helical" evidence="7">
    <location>
        <begin position="191"/>
        <end position="210"/>
    </location>
</feature>
<dbReference type="PANTHER" id="PTHR23501:SF187">
    <property type="entry name" value="MAJOR FACILITATOR SUPERFAMILY (MFS) PROFILE DOMAIN-CONTAINING PROTEIN"/>
    <property type="match status" value="1"/>
</dbReference>
<evidence type="ECO:0000259" key="8">
    <source>
        <dbReference type="PROSITE" id="PS50850"/>
    </source>
</evidence>
<dbReference type="InterPro" id="IPR011701">
    <property type="entry name" value="MFS"/>
</dbReference>
<dbReference type="SUPFAM" id="SSF103473">
    <property type="entry name" value="MFS general substrate transporter"/>
    <property type="match status" value="2"/>
</dbReference>
<proteinExistence type="predicted"/>
<evidence type="ECO:0000313" key="10">
    <source>
        <dbReference type="Proteomes" id="UP001163105"/>
    </source>
</evidence>
<keyword evidence="4 7" id="KW-1133">Transmembrane helix</keyword>
<gene>
    <name evidence="9" type="ORF">O9K51_03657</name>
</gene>
<evidence type="ECO:0000256" key="3">
    <source>
        <dbReference type="ARBA" id="ARBA00022692"/>
    </source>
</evidence>
<feature type="transmembrane region" description="Helical" evidence="7">
    <location>
        <begin position="216"/>
        <end position="236"/>
    </location>
</feature>
<evidence type="ECO:0000256" key="4">
    <source>
        <dbReference type="ARBA" id="ARBA00022989"/>
    </source>
</evidence>
<accession>A0AB34FT82</accession>
<dbReference type="InterPro" id="IPR036259">
    <property type="entry name" value="MFS_trans_sf"/>
</dbReference>
<protein>
    <submittedName>
        <fullName evidence="9">Multidrug resistance protein fnx1 protein</fullName>
    </submittedName>
</protein>
<dbReference type="GO" id="GO:0022857">
    <property type="term" value="F:transmembrane transporter activity"/>
    <property type="evidence" value="ECO:0007669"/>
    <property type="project" value="InterPro"/>
</dbReference>
<feature type="transmembrane region" description="Helical" evidence="7">
    <location>
        <begin position="298"/>
        <end position="316"/>
    </location>
</feature>
<dbReference type="Gene3D" id="1.20.1250.20">
    <property type="entry name" value="MFS general substrate transporter like domains"/>
    <property type="match status" value="2"/>
</dbReference>
<evidence type="ECO:0000256" key="6">
    <source>
        <dbReference type="ARBA" id="ARBA00023180"/>
    </source>
</evidence>
<keyword evidence="10" id="KW-1185">Reference proteome</keyword>
<dbReference type="Proteomes" id="UP001163105">
    <property type="component" value="Unassembled WGS sequence"/>
</dbReference>
<keyword evidence="5 7" id="KW-0472">Membrane</keyword>
<keyword evidence="2" id="KW-0813">Transport</keyword>
<keyword evidence="3 7" id="KW-0812">Transmembrane</keyword>
<evidence type="ECO:0000256" key="2">
    <source>
        <dbReference type="ARBA" id="ARBA00022448"/>
    </source>
</evidence>
<evidence type="ECO:0000256" key="7">
    <source>
        <dbReference type="SAM" id="Phobius"/>
    </source>
</evidence>
<name>A0AB34FT82_9HYPO</name>
<evidence type="ECO:0000256" key="5">
    <source>
        <dbReference type="ARBA" id="ARBA00023136"/>
    </source>
</evidence>
<reference evidence="9" key="1">
    <citation type="submission" date="2023-01" db="EMBL/GenBank/DDBJ databases">
        <title>The growth and conidiation of Purpureocillium lavendulum are regulated by nitrogen source and histone H3K14 acetylation.</title>
        <authorList>
            <person name="Tang P."/>
            <person name="Han J."/>
            <person name="Zhang C."/>
            <person name="Tang P."/>
            <person name="Qi F."/>
            <person name="Zhang K."/>
            <person name="Liang L."/>
        </authorList>
    </citation>
    <scope>NUCLEOTIDE SEQUENCE</scope>
    <source>
        <strain evidence="9">YMF1.00683</strain>
    </source>
</reference>
<sequence length="504" mass="54616">MPSSATSARNNDSLVVAEKGSHVNNQADVSATNYIPEKKDLRFWLVVPLYGQLADFFGRRRLLAVSIAIFILGSGVCGGASSMNMLIAGRTVQGIGSAGINLLVELVICDLVPLRERGQYTAIIYSAATVGAAMGPWIGGEVIAKASWRWVFYINLPIGGASLIMVLLVLRVTHRQTTLESLLRNLDIVGNIIFAGATVSIMIALIYGGVTYPWHSWHVLVPLILGVLGLVAFAIFETSPLCNQPSIPRQVFNNRTSIGALLVSFFHSSLLTWVTYFISVYFQTALRASPARAGVDLLPNVFGFIPAAAIAGAMLTKFGRYRPWQFAGLCIMTIGMGLYSLLDQKTPTYGWVLLVFFFAVGCGLVMPSLLPALQAKLSDAESAAAIAVLTIGRNFGSVSGTVIPSIIFNNQFDRFASSIADNETRSLLFGGDAYTHATADFINSLNEVTQEQVITTFVKALDYVWYVGIIVCFIAFVCVFLEEEIGLRTTLESDFGLEESQSQP</sequence>
<evidence type="ECO:0000313" key="9">
    <source>
        <dbReference type="EMBL" id="KAJ6442482.1"/>
    </source>
</evidence>
<feature type="transmembrane region" description="Helical" evidence="7">
    <location>
        <begin position="257"/>
        <end position="278"/>
    </location>
</feature>
<feature type="transmembrane region" description="Helical" evidence="7">
    <location>
        <begin position="348"/>
        <end position="370"/>
    </location>
</feature>